<comment type="caution">
    <text evidence="3">The sequence shown here is derived from an EMBL/GenBank/DDBJ whole genome shotgun (WGS) entry which is preliminary data.</text>
</comment>
<dbReference type="InterPro" id="IPR057670">
    <property type="entry name" value="SH3_retrovirus"/>
</dbReference>
<dbReference type="SUPFAM" id="SSF53098">
    <property type="entry name" value="Ribonuclease H-like"/>
    <property type="match status" value="1"/>
</dbReference>
<reference evidence="3" key="2">
    <citation type="submission" date="2022-01" db="EMBL/GenBank/DDBJ databases">
        <authorList>
            <person name="Yamashiro T."/>
            <person name="Shiraishi A."/>
            <person name="Satake H."/>
            <person name="Nakayama K."/>
        </authorList>
    </citation>
    <scope>NUCLEOTIDE SEQUENCE</scope>
</reference>
<keyword evidence="4" id="KW-1185">Reference proteome</keyword>
<evidence type="ECO:0000259" key="2">
    <source>
        <dbReference type="PROSITE" id="PS50994"/>
    </source>
</evidence>
<protein>
    <submittedName>
        <fullName evidence="3">Ribonuclease H-like domain-containing protein</fullName>
    </submittedName>
</protein>
<reference evidence="3" key="1">
    <citation type="journal article" date="2022" name="Int. J. Mol. Sci.">
        <title>Draft Genome of Tanacetum Coccineum: Genomic Comparison of Closely Related Tanacetum-Family Plants.</title>
        <authorList>
            <person name="Yamashiro T."/>
            <person name="Shiraishi A."/>
            <person name="Nakayama K."/>
            <person name="Satake H."/>
        </authorList>
    </citation>
    <scope>NUCLEOTIDE SEQUENCE</scope>
</reference>
<dbReference type="Pfam" id="PF00665">
    <property type="entry name" value="rve"/>
    <property type="match status" value="1"/>
</dbReference>
<dbReference type="EMBL" id="BQNB010010984">
    <property type="protein sequence ID" value="GJS84571.1"/>
    <property type="molecule type" value="Genomic_DNA"/>
</dbReference>
<feature type="region of interest" description="Disordered" evidence="1">
    <location>
        <begin position="281"/>
        <end position="328"/>
    </location>
</feature>
<dbReference type="InterPro" id="IPR012337">
    <property type="entry name" value="RNaseH-like_sf"/>
</dbReference>
<feature type="compositionally biased region" description="Basic and acidic residues" evidence="1">
    <location>
        <begin position="298"/>
        <end position="319"/>
    </location>
</feature>
<dbReference type="InterPro" id="IPR036397">
    <property type="entry name" value="RNaseH_sf"/>
</dbReference>
<evidence type="ECO:0000313" key="3">
    <source>
        <dbReference type="EMBL" id="GJS84571.1"/>
    </source>
</evidence>
<gene>
    <name evidence="3" type="ORF">Tco_0751112</name>
</gene>
<organism evidence="3 4">
    <name type="scientific">Tanacetum coccineum</name>
    <dbReference type="NCBI Taxonomy" id="301880"/>
    <lineage>
        <taxon>Eukaryota</taxon>
        <taxon>Viridiplantae</taxon>
        <taxon>Streptophyta</taxon>
        <taxon>Embryophyta</taxon>
        <taxon>Tracheophyta</taxon>
        <taxon>Spermatophyta</taxon>
        <taxon>Magnoliopsida</taxon>
        <taxon>eudicotyledons</taxon>
        <taxon>Gunneridae</taxon>
        <taxon>Pentapetalae</taxon>
        <taxon>asterids</taxon>
        <taxon>campanulids</taxon>
        <taxon>Asterales</taxon>
        <taxon>Asteraceae</taxon>
        <taxon>Asteroideae</taxon>
        <taxon>Anthemideae</taxon>
        <taxon>Anthemidinae</taxon>
        <taxon>Tanacetum</taxon>
    </lineage>
</organism>
<dbReference type="PANTHER" id="PTHR42648:SF32">
    <property type="entry name" value="RIBONUCLEASE H-LIKE DOMAIN, GAG-PRE-INTEGRASE DOMAIN PROTEIN-RELATED"/>
    <property type="match status" value="1"/>
</dbReference>
<accession>A0ABQ4Z5R2</accession>
<evidence type="ECO:0000256" key="1">
    <source>
        <dbReference type="SAM" id="MobiDB-lite"/>
    </source>
</evidence>
<dbReference type="Pfam" id="PF25597">
    <property type="entry name" value="SH3_retrovirus"/>
    <property type="match status" value="1"/>
</dbReference>
<sequence>MKKMYCLVVTDDYSRFSWVFFLATKDETSGILKSFITRVENLIDQRVKVIRCDNGTEFKNKEMNQFCERKGIKREFSIARTPQQNGVAERKNRTLIEAARTMLADSKLPTTFWAEAVNTACYVQNRVLVTKPHNKTPYELFLGRKPALGFMRPFGCPVTILNTIDHLGKFNGKADEGFFVGYSTNSKAFRVFNSRTRIVEENLHVQFSENTPNIAGSGPNWLFDIDALTKSMNYKPVVRGNQSNGNAGTKACDDAGKAKMESVPGKDYILLPLWTADPPFSQISKSSPDAGFKPSSNDGKKVDEDSRNSKGIDQEKEDNVNNTNNVNATNTNKVNVVCGKTSIELPDDLNMPPLEDIVYSDDDEDVGAEADMNNLDAFTPVSPIPTIRVHKDHPVEHIIGDLNSAPQTRRMTKNLEEHGLFSLVQQRTNHKDFQNCLFACFLSQVEPKNVIQALQDPSWIEAMQDELLQFKLQNV</sequence>
<dbReference type="PANTHER" id="PTHR42648">
    <property type="entry name" value="TRANSPOSASE, PUTATIVE-RELATED"/>
    <property type="match status" value="1"/>
</dbReference>
<dbReference type="InterPro" id="IPR001584">
    <property type="entry name" value="Integrase_cat-core"/>
</dbReference>
<evidence type="ECO:0000313" key="4">
    <source>
        <dbReference type="Proteomes" id="UP001151760"/>
    </source>
</evidence>
<dbReference type="Proteomes" id="UP001151760">
    <property type="component" value="Unassembled WGS sequence"/>
</dbReference>
<dbReference type="Gene3D" id="3.30.420.10">
    <property type="entry name" value="Ribonuclease H-like superfamily/Ribonuclease H"/>
    <property type="match status" value="1"/>
</dbReference>
<proteinExistence type="predicted"/>
<dbReference type="PROSITE" id="PS50994">
    <property type="entry name" value="INTEGRASE"/>
    <property type="match status" value="1"/>
</dbReference>
<feature type="domain" description="Integrase catalytic" evidence="2">
    <location>
        <begin position="1"/>
        <end position="145"/>
    </location>
</feature>
<name>A0ABQ4Z5R2_9ASTR</name>
<dbReference type="InterPro" id="IPR039537">
    <property type="entry name" value="Retrotran_Ty1/copia-like"/>
</dbReference>